<accession>A0ABQ7U6I9</accession>
<sequence length="68" mass="7439">MVSISQHLDLGGEDVDADEEKIDEAVNWIQQDPPAGISGAPYDNNIMLSNAVILRSLHKLLMDTAFSE</sequence>
<evidence type="ECO:0000313" key="1">
    <source>
        <dbReference type="EMBL" id="KAH0742542.1"/>
    </source>
</evidence>
<name>A0ABQ7U6I9_SOLTU</name>
<dbReference type="Proteomes" id="UP000826656">
    <property type="component" value="Unassembled WGS sequence"/>
</dbReference>
<proteinExistence type="predicted"/>
<protein>
    <submittedName>
        <fullName evidence="1">Uncharacterized protein</fullName>
    </submittedName>
</protein>
<gene>
    <name evidence="1" type="ORF">KY290_030535</name>
</gene>
<keyword evidence="2" id="KW-1185">Reference proteome</keyword>
<comment type="caution">
    <text evidence="1">The sequence shown here is derived from an EMBL/GenBank/DDBJ whole genome shotgun (WGS) entry which is preliminary data.</text>
</comment>
<organism evidence="1 2">
    <name type="scientific">Solanum tuberosum</name>
    <name type="common">Potato</name>
    <dbReference type="NCBI Taxonomy" id="4113"/>
    <lineage>
        <taxon>Eukaryota</taxon>
        <taxon>Viridiplantae</taxon>
        <taxon>Streptophyta</taxon>
        <taxon>Embryophyta</taxon>
        <taxon>Tracheophyta</taxon>
        <taxon>Spermatophyta</taxon>
        <taxon>Magnoliopsida</taxon>
        <taxon>eudicotyledons</taxon>
        <taxon>Gunneridae</taxon>
        <taxon>Pentapetalae</taxon>
        <taxon>asterids</taxon>
        <taxon>lamiids</taxon>
        <taxon>Solanales</taxon>
        <taxon>Solanaceae</taxon>
        <taxon>Solanoideae</taxon>
        <taxon>Solaneae</taxon>
        <taxon>Solanum</taxon>
    </lineage>
</organism>
<evidence type="ECO:0000313" key="2">
    <source>
        <dbReference type="Proteomes" id="UP000826656"/>
    </source>
</evidence>
<reference evidence="1 2" key="1">
    <citation type="journal article" date="2021" name="bioRxiv">
        <title>Chromosome-scale and haplotype-resolved genome assembly of a tetraploid potato cultivar.</title>
        <authorList>
            <person name="Sun H."/>
            <person name="Jiao W.-B."/>
            <person name="Krause K."/>
            <person name="Campoy J.A."/>
            <person name="Goel M."/>
            <person name="Folz-Donahue K."/>
            <person name="Kukat C."/>
            <person name="Huettel B."/>
            <person name="Schneeberger K."/>
        </authorList>
    </citation>
    <scope>NUCLEOTIDE SEQUENCE [LARGE SCALE GENOMIC DNA]</scope>
    <source>
        <strain evidence="1">SolTubOtavaFocal</strain>
        <tissue evidence="1">Leaves</tissue>
    </source>
</reference>
<dbReference type="EMBL" id="JAIVGD010000023">
    <property type="protein sequence ID" value="KAH0742542.1"/>
    <property type="molecule type" value="Genomic_DNA"/>
</dbReference>